<evidence type="ECO:0000256" key="10">
    <source>
        <dbReference type="SAM" id="MobiDB-lite"/>
    </source>
</evidence>
<dbReference type="OrthoDB" id="10257301at2759"/>
<reference evidence="11 12" key="2">
    <citation type="journal article" date="2014" name="BMC Genomics">
        <title>An improved genome of the model marine alga Ostreococcus tauri unfolds by assessing Illumina de novo assemblies.</title>
        <authorList>
            <person name="Blanc-Mathieu R."/>
            <person name="Verhelst B."/>
            <person name="Derelle E."/>
            <person name="Rombauts S."/>
            <person name="Bouget F.Y."/>
            <person name="Carre I."/>
            <person name="Chateau A."/>
            <person name="Eyre-Walker A."/>
            <person name="Grimsley N."/>
            <person name="Moreau H."/>
            <person name="Piegu B."/>
            <person name="Rivals E."/>
            <person name="Schackwitz W."/>
            <person name="Van de Peer Y."/>
            <person name="Piganeau G."/>
        </authorList>
    </citation>
    <scope>NUCLEOTIDE SEQUENCE [LARGE SCALE GENOMIC DNA]</scope>
    <source>
        <strain evidence="12">OTTH 0595 / CCAP 157/2 / RCC745</strain>
    </source>
</reference>
<dbReference type="GO" id="GO:0000398">
    <property type="term" value="P:mRNA splicing, via spliceosome"/>
    <property type="evidence" value="ECO:0007669"/>
    <property type="project" value="InterPro"/>
</dbReference>
<dbReference type="InParanoid" id="A0A090N464"/>
<dbReference type="CDD" id="cd00200">
    <property type="entry name" value="WD40"/>
    <property type="match status" value="1"/>
</dbReference>
<dbReference type="GeneID" id="9832280"/>
<evidence type="ECO:0000256" key="4">
    <source>
        <dbReference type="ARBA" id="ARBA00022728"/>
    </source>
</evidence>
<dbReference type="GO" id="GO:0071013">
    <property type="term" value="C:catalytic step 2 spliceosome"/>
    <property type="evidence" value="ECO:0007669"/>
    <property type="project" value="InterPro"/>
</dbReference>
<dbReference type="InterPro" id="IPR032847">
    <property type="entry name" value="PRPF17"/>
</dbReference>
<dbReference type="PROSITE" id="PS50082">
    <property type="entry name" value="WD_REPEATS_2"/>
    <property type="match status" value="4"/>
</dbReference>
<keyword evidence="5" id="KW-0677">Repeat</keyword>
<reference evidence="12" key="1">
    <citation type="journal article" date="2006" name="Proc. Natl. Acad. Sci. U.S.A.">
        <title>Genome analysis of the smallest free-living eukaryote Ostreococcus tauri unveils many unique features.</title>
        <authorList>
            <person name="Derelle E."/>
            <person name="Ferraz C."/>
            <person name="Rombauts S."/>
            <person name="Rouze P."/>
            <person name="Worden A.Z."/>
            <person name="Robbens S."/>
            <person name="Partensky F."/>
            <person name="Degroeve S."/>
            <person name="Echeynie S."/>
            <person name="Cooke R."/>
            <person name="Saeys Y."/>
            <person name="Wuyts J."/>
            <person name="Jabbari K."/>
            <person name="Bowler C."/>
            <person name="Panaud O."/>
            <person name="Piegu B."/>
            <person name="Ball S.G."/>
            <person name="Ral J.-P."/>
            <person name="Bouget F.-Y."/>
            <person name="Piganeau G."/>
            <person name="De Baets B."/>
            <person name="Picard A."/>
            <person name="Delseny M."/>
            <person name="Demaille J."/>
            <person name="Van de Peer Y."/>
            <person name="Moreau H."/>
        </authorList>
    </citation>
    <scope>NUCLEOTIDE SEQUENCE [LARGE SCALE GENOMIC DNA]</scope>
    <source>
        <strain evidence="12">OTTH 0595 / CCAP 157/2 / RCC745</strain>
    </source>
</reference>
<dbReference type="Proteomes" id="UP000009170">
    <property type="component" value="Unassembled WGS sequence"/>
</dbReference>
<feature type="region of interest" description="Disordered" evidence="10">
    <location>
        <begin position="1"/>
        <end position="48"/>
    </location>
</feature>
<feature type="repeat" description="WD" evidence="9">
    <location>
        <begin position="415"/>
        <end position="447"/>
    </location>
</feature>
<dbReference type="InterPro" id="IPR036322">
    <property type="entry name" value="WD40_repeat_dom_sf"/>
</dbReference>
<keyword evidence="3" id="KW-0507">mRNA processing</keyword>
<dbReference type="InterPro" id="IPR015943">
    <property type="entry name" value="WD40/YVTN_repeat-like_dom_sf"/>
</dbReference>
<evidence type="ECO:0000256" key="9">
    <source>
        <dbReference type="PROSITE-ProRule" id="PRU00221"/>
    </source>
</evidence>
<sequence length="580" mass="64342">MLGVENYGSDASEDERDEDDAPRVTRARAVSAAPRVDSAALALERDDDGDERLVPLASTREAIDPTERNMTRNLTYDEMTAPIEGPLHEYREDRLTGRGARNHALGQVDVTSVSAYSFEEQYNTYNSRGYARAVNGKGAVGDVEAYEANKGETAFTVSASKKRRIRDEVLASAATPSAGGDVDRSAWAPARAAQKVIVHDDLSEKEKEYLKWHMENREAKLRAKGKLEDLGTKPGETLGATDDSKTSTFHGKEEVNYAGQSWITAPKSEKRDGDGTCYAPNKCVHTFNGHTKGVAKIEFFPHTGHLLLSAGMDNVVKIWDVYNTRKCMRTYMGHDKAVKDVCFNQDGTRFVSTSWDKKVRLWDTETGKVIQTVSSGKIGYCAKIHPKQENLVLIGQSDKKIVQWDMNNGDLVQEYDQHLGPVNSITFADGGERFMSSSDDKSLRVWEFGIPVTTKYIADPSMHSTPATAISNSGKYIIGQSLDNQIVTYSVDERFRRNNKKRFGGHHNAGYACQPAFSTDDGTVVSGDGNGKLFFWDWKTSKIIKTIKAHDQVAIGVAWHPLKSSLVASCSWDKTIKLWK</sequence>
<keyword evidence="6" id="KW-0508">mRNA splicing</keyword>
<dbReference type="STRING" id="70448.A0A090N464"/>
<dbReference type="PRINTS" id="PR00320">
    <property type="entry name" value="GPROTEINBRPT"/>
</dbReference>
<evidence type="ECO:0000256" key="3">
    <source>
        <dbReference type="ARBA" id="ARBA00022664"/>
    </source>
</evidence>
<organism evidence="11 12">
    <name type="scientific">Ostreococcus tauri</name>
    <name type="common">Marine green alga</name>
    <dbReference type="NCBI Taxonomy" id="70448"/>
    <lineage>
        <taxon>Eukaryota</taxon>
        <taxon>Viridiplantae</taxon>
        <taxon>Chlorophyta</taxon>
        <taxon>Mamiellophyceae</taxon>
        <taxon>Mamiellales</taxon>
        <taxon>Bathycoccaceae</taxon>
        <taxon>Ostreococcus</taxon>
    </lineage>
</organism>
<evidence type="ECO:0000313" key="12">
    <source>
        <dbReference type="Proteomes" id="UP000009170"/>
    </source>
</evidence>
<dbReference type="GO" id="GO:0003729">
    <property type="term" value="F:mRNA binding"/>
    <property type="evidence" value="ECO:0007669"/>
    <property type="project" value="TreeGrafter"/>
</dbReference>
<feature type="repeat" description="WD" evidence="9">
    <location>
        <begin position="331"/>
        <end position="372"/>
    </location>
</feature>
<dbReference type="SUPFAM" id="SSF50978">
    <property type="entry name" value="WD40 repeat-like"/>
    <property type="match status" value="1"/>
</dbReference>
<comment type="subcellular location">
    <subcellularLocation>
        <location evidence="1">Nucleus</location>
    </subcellularLocation>
</comment>
<feature type="compositionally biased region" description="Acidic residues" evidence="10">
    <location>
        <begin position="11"/>
        <end position="20"/>
    </location>
</feature>
<keyword evidence="12" id="KW-1185">Reference proteome</keyword>
<dbReference type="Pfam" id="PF00400">
    <property type="entry name" value="WD40"/>
    <property type="match status" value="4"/>
</dbReference>
<feature type="repeat" description="WD" evidence="9">
    <location>
        <begin position="287"/>
        <end position="329"/>
    </location>
</feature>
<evidence type="ECO:0000256" key="5">
    <source>
        <dbReference type="ARBA" id="ARBA00022737"/>
    </source>
</evidence>
<dbReference type="PROSITE" id="PS50294">
    <property type="entry name" value="WD_REPEATS_REGION"/>
    <property type="match status" value="4"/>
</dbReference>
<dbReference type="EMBL" id="CAID01000010">
    <property type="protein sequence ID" value="CEF99323.1"/>
    <property type="molecule type" value="Genomic_DNA"/>
</dbReference>
<dbReference type="PROSITE" id="PS00678">
    <property type="entry name" value="WD_REPEATS_1"/>
    <property type="match status" value="1"/>
</dbReference>
<dbReference type="FunCoup" id="A0A090N464">
    <property type="interactions" value="1647"/>
</dbReference>
<dbReference type="RefSeq" id="XP_022839766.1">
    <property type="nucleotide sequence ID" value="XM_022983127.1"/>
</dbReference>
<proteinExistence type="predicted"/>
<gene>
    <name evidence="11" type="ORF">OT_ostta10g01140</name>
</gene>
<protein>
    <recommendedName>
        <fullName evidence="8">Pre-mRNA-processing factor 17</fullName>
    </recommendedName>
</protein>
<dbReference type="InterPro" id="IPR020472">
    <property type="entry name" value="WD40_PAC1"/>
</dbReference>
<evidence type="ECO:0000256" key="1">
    <source>
        <dbReference type="ARBA" id="ARBA00004123"/>
    </source>
</evidence>
<evidence type="ECO:0000256" key="6">
    <source>
        <dbReference type="ARBA" id="ARBA00023187"/>
    </source>
</evidence>
<keyword evidence="4" id="KW-0747">Spliceosome</keyword>
<feature type="repeat" description="WD" evidence="9">
    <location>
        <begin position="547"/>
        <end position="580"/>
    </location>
</feature>
<evidence type="ECO:0000256" key="8">
    <source>
        <dbReference type="ARBA" id="ARBA00068146"/>
    </source>
</evidence>
<keyword evidence="7" id="KW-0539">Nucleus</keyword>
<keyword evidence="2 9" id="KW-0853">WD repeat</keyword>
<dbReference type="AlphaFoldDB" id="A0A090N464"/>
<dbReference type="FunFam" id="2.130.10.10:FF:000034">
    <property type="entry name" value="Pre-mRNA-processing factor 17, putative"/>
    <property type="match status" value="1"/>
</dbReference>
<evidence type="ECO:0000256" key="2">
    <source>
        <dbReference type="ARBA" id="ARBA00022574"/>
    </source>
</evidence>
<comment type="caution">
    <text evidence="11">The sequence shown here is derived from an EMBL/GenBank/DDBJ whole genome shotgun (WGS) entry which is preliminary data.</text>
</comment>
<evidence type="ECO:0000313" key="11">
    <source>
        <dbReference type="EMBL" id="CEF99323.1"/>
    </source>
</evidence>
<dbReference type="PANTHER" id="PTHR43979">
    <property type="entry name" value="PRE-MRNA-PROCESSING FACTOR 17"/>
    <property type="match status" value="1"/>
</dbReference>
<name>A0A090N464_OSTTA</name>
<dbReference type="PANTHER" id="PTHR43979:SF1">
    <property type="entry name" value="PRE-MRNA-PROCESSING FACTOR 17"/>
    <property type="match status" value="1"/>
</dbReference>
<dbReference type="Gene3D" id="2.130.10.10">
    <property type="entry name" value="YVTN repeat-like/Quinoprotein amine dehydrogenase"/>
    <property type="match status" value="1"/>
</dbReference>
<evidence type="ECO:0000256" key="7">
    <source>
        <dbReference type="ARBA" id="ARBA00023242"/>
    </source>
</evidence>
<dbReference type="SMART" id="SM00320">
    <property type="entry name" value="WD40"/>
    <property type="match status" value="6"/>
</dbReference>
<dbReference type="KEGG" id="ota:OT_ostta10g01140"/>
<dbReference type="InterPro" id="IPR001680">
    <property type="entry name" value="WD40_rpt"/>
</dbReference>
<accession>A0A090N464</accession>
<dbReference type="InterPro" id="IPR019775">
    <property type="entry name" value="WD40_repeat_CS"/>
</dbReference>